<keyword evidence="8" id="KW-0694">RNA-binding</keyword>
<comment type="catalytic activity">
    <reaction evidence="11">
        <text>a 5,6-dihydrouridine in tRNA + NAD(+) = a uridine in tRNA + NADH + H(+)</text>
        <dbReference type="Rhea" id="RHEA:54452"/>
        <dbReference type="Rhea" id="RHEA-COMP:13339"/>
        <dbReference type="Rhea" id="RHEA-COMP:13887"/>
        <dbReference type="ChEBI" id="CHEBI:15378"/>
        <dbReference type="ChEBI" id="CHEBI:57540"/>
        <dbReference type="ChEBI" id="CHEBI:57945"/>
        <dbReference type="ChEBI" id="CHEBI:65315"/>
        <dbReference type="ChEBI" id="CHEBI:74443"/>
    </reaction>
</comment>
<keyword evidence="4 12" id="KW-0285">Flavoprotein</keyword>
<evidence type="ECO:0000256" key="4">
    <source>
        <dbReference type="ARBA" id="ARBA00022630"/>
    </source>
</evidence>
<dbReference type="Proteomes" id="UP001069802">
    <property type="component" value="Unassembled WGS sequence"/>
</dbReference>
<comment type="caution">
    <text evidence="14">The sequence shown here is derived from an EMBL/GenBank/DDBJ whole genome shotgun (WGS) entry which is preliminary data.</text>
</comment>
<dbReference type="Pfam" id="PF01207">
    <property type="entry name" value="Dus"/>
    <property type="match status" value="1"/>
</dbReference>
<dbReference type="PANTHER" id="PTHR45846:SF1">
    <property type="entry name" value="TRNA-DIHYDROURIDINE(47) SYNTHASE [NAD(P)(+)]-LIKE"/>
    <property type="match status" value="1"/>
</dbReference>
<protein>
    <recommendedName>
        <fullName evidence="12">tRNA-dihydrouridine synthase</fullName>
        <ecNumber evidence="12">1.3.1.-</ecNumber>
    </recommendedName>
</protein>
<reference evidence="14" key="1">
    <citation type="submission" date="2022-12" db="EMBL/GenBank/DDBJ databases">
        <title>Bacterial isolates from different developmental stages of Nematostella vectensis.</title>
        <authorList>
            <person name="Fraune S."/>
        </authorList>
    </citation>
    <scope>NUCLEOTIDE SEQUENCE</scope>
    <source>
        <strain evidence="14">G21630-S1</strain>
    </source>
</reference>
<name>A0ABT4LLT9_9PROT</name>
<evidence type="ECO:0000256" key="9">
    <source>
        <dbReference type="ARBA" id="ARBA00023002"/>
    </source>
</evidence>
<evidence type="ECO:0000313" key="14">
    <source>
        <dbReference type="EMBL" id="MCZ4282071.1"/>
    </source>
</evidence>
<keyword evidence="5 12" id="KW-0288">FMN</keyword>
<keyword evidence="7" id="KW-0521">NADP</keyword>
<dbReference type="Gene3D" id="3.20.20.70">
    <property type="entry name" value="Aldolase class I"/>
    <property type="match status" value="1"/>
</dbReference>
<dbReference type="Gene3D" id="1.10.1200.80">
    <property type="entry name" value="Putative flavin oxidoreducatase, domain 2"/>
    <property type="match status" value="1"/>
</dbReference>
<dbReference type="InterPro" id="IPR018517">
    <property type="entry name" value="tRNA_hU_synthase_CS"/>
</dbReference>
<evidence type="ECO:0000256" key="2">
    <source>
        <dbReference type="ARBA" id="ARBA00002790"/>
    </source>
</evidence>
<comment type="similarity">
    <text evidence="12">Belongs to the dus family.</text>
</comment>
<evidence type="ECO:0000256" key="11">
    <source>
        <dbReference type="ARBA" id="ARBA00048802"/>
    </source>
</evidence>
<dbReference type="RefSeq" id="WP_269424219.1">
    <property type="nucleotide sequence ID" value="NZ_JAPWGY010000005.1"/>
</dbReference>
<dbReference type="GO" id="GO:0016491">
    <property type="term" value="F:oxidoreductase activity"/>
    <property type="evidence" value="ECO:0007669"/>
    <property type="project" value="UniProtKB-KW"/>
</dbReference>
<organism evidence="14 15">
    <name type="scientific">Kiloniella laminariae</name>
    <dbReference type="NCBI Taxonomy" id="454162"/>
    <lineage>
        <taxon>Bacteria</taxon>
        <taxon>Pseudomonadati</taxon>
        <taxon>Pseudomonadota</taxon>
        <taxon>Alphaproteobacteria</taxon>
        <taxon>Rhodospirillales</taxon>
        <taxon>Kiloniellaceae</taxon>
        <taxon>Kiloniella</taxon>
    </lineage>
</organism>
<comment type="catalytic activity">
    <reaction evidence="10">
        <text>a 5,6-dihydrouridine in tRNA + NADP(+) = a uridine in tRNA + NADPH + H(+)</text>
        <dbReference type="Rhea" id="RHEA:23624"/>
        <dbReference type="Rhea" id="RHEA-COMP:13339"/>
        <dbReference type="Rhea" id="RHEA-COMP:13887"/>
        <dbReference type="ChEBI" id="CHEBI:15378"/>
        <dbReference type="ChEBI" id="CHEBI:57783"/>
        <dbReference type="ChEBI" id="CHEBI:58349"/>
        <dbReference type="ChEBI" id="CHEBI:65315"/>
        <dbReference type="ChEBI" id="CHEBI:74443"/>
    </reaction>
</comment>
<dbReference type="EMBL" id="JAPWGY010000005">
    <property type="protein sequence ID" value="MCZ4282071.1"/>
    <property type="molecule type" value="Genomic_DNA"/>
</dbReference>
<comment type="function">
    <text evidence="2 12">Catalyzes the synthesis of 5,6-dihydrouridine (D), a modified base found in the D-loop of most tRNAs, via the reduction of the C5-C6 double bond in target uridines.</text>
</comment>
<dbReference type="CDD" id="cd02801">
    <property type="entry name" value="DUS_like_FMN"/>
    <property type="match status" value="1"/>
</dbReference>
<keyword evidence="9 12" id="KW-0560">Oxidoreductase</keyword>
<evidence type="ECO:0000256" key="5">
    <source>
        <dbReference type="ARBA" id="ARBA00022643"/>
    </source>
</evidence>
<keyword evidence="3" id="KW-0820">tRNA-binding</keyword>
<evidence type="ECO:0000256" key="12">
    <source>
        <dbReference type="PIRNR" id="PIRNR006621"/>
    </source>
</evidence>
<gene>
    <name evidence="14" type="primary">dusB</name>
    <name evidence="14" type="ORF">O4H49_14880</name>
</gene>
<dbReference type="PROSITE" id="PS01136">
    <property type="entry name" value="UPF0034"/>
    <property type="match status" value="1"/>
</dbReference>
<evidence type="ECO:0000313" key="15">
    <source>
        <dbReference type="Proteomes" id="UP001069802"/>
    </source>
</evidence>
<dbReference type="InterPro" id="IPR004652">
    <property type="entry name" value="DusB-like"/>
</dbReference>
<dbReference type="PANTHER" id="PTHR45846">
    <property type="entry name" value="TRNA-DIHYDROURIDINE(47) SYNTHASE [NAD(P)(+)]-LIKE"/>
    <property type="match status" value="1"/>
</dbReference>
<evidence type="ECO:0000259" key="13">
    <source>
        <dbReference type="Pfam" id="PF01207"/>
    </source>
</evidence>
<dbReference type="InterPro" id="IPR001269">
    <property type="entry name" value="DUS_fam"/>
</dbReference>
<dbReference type="InterPro" id="IPR013785">
    <property type="entry name" value="Aldolase_TIM"/>
</dbReference>
<dbReference type="EC" id="1.3.1.-" evidence="12"/>
<comment type="cofactor">
    <cofactor evidence="1 12">
        <name>FMN</name>
        <dbReference type="ChEBI" id="CHEBI:58210"/>
    </cofactor>
</comment>
<dbReference type="PIRSF" id="PIRSF006621">
    <property type="entry name" value="Dus"/>
    <property type="match status" value="1"/>
</dbReference>
<dbReference type="SUPFAM" id="SSF51395">
    <property type="entry name" value="FMN-linked oxidoreductases"/>
    <property type="match status" value="1"/>
</dbReference>
<proteinExistence type="inferred from homology"/>
<feature type="domain" description="DUS-like FMN-binding" evidence="13">
    <location>
        <begin position="16"/>
        <end position="317"/>
    </location>
</feature>
<dbReference type="InterPro" id="IPR035587">
    <property type="entry name" value="DUS-like_FMN-bd"/>
</dbReference>
<keyword evidence="6 12" id="KW-0819">tRNA processing</keyword>
<evidence type="ECO:0000256" key="8">
    <source>
        <dbReference type="ARBA" id="ARBA00022884"/>
    </source>
</evidence>
<sequence>MSISIGPLKIDDPVFLAPMSGVTDMPYRRLVKRYGAGLVISEMIASRAMLQESRESLKLSTNCAEEFPMAVQLAGCDPEIMGEAAKMNVDRGAAIIDINFGCPVKKIVTKFAGSALMKDELLAEKIMAQTVRAVDVPVTVKMRLGWDDDHKNAPELAKRAENVGIQLITVHGRTRNQMYKGEADWEAVRAVKEAVKIPVIVNGDILTPADAANALEKSGADGVMIGRGCYGKPWLLREVMSYLRDGTIPPPPSLQETLDLIREHYDEMLHYYGVGKGVAIARKHLAWYCKGLPDSALFRAEINKVSEPAQVKEMLEAYFAPHLDKVA</sequence>
<dbReference type="InterPro" id="IPR024036">
    <property type="entry name" value="tRNA-dHydroUridine_Synthase_C"/>
</dbReference>
<dbReference type="NCBIfam" id="TIGR00737">
    <property type="entry name" value="nifR3_yhdG"/>
    <property type="match status" value="1"/>
</dbReference>
<keyword evidence="15" id="KW-1185">Reference proteome</keyword>
<evidence type="ECO:0000256" key="10">
    <source>
        <dbReference type="ARBA" id="ARBA00048205"/>
    </source>
</evidence>
<evidence type="ECO:0000256" key="7">
    <source>
        <dbReference type="ARBA" id="ARBA00022857"/>
    </source>
</evidence>
<evidence type="ECO:0000256" key="1">
    <source>
        <dbReference type="ARBA" id="ARBA00001917"/>
    </source>
</evidence>
<evidence type="ECO:0000256" key="3">
    <source>
        <dbReference type="ARBA" id="ARBA00022555"/>
    </source>
</evidence>
<evidence type="ECO:0000256" key="6">
    <source>
        <dbReference type="ARBA" id="ARBA00022694"/>
    </source>
</evidence>
<accession>A0ABT4LLT9</accession>